<sequence length="327" mass="35255">MGDSDEAKQAQRIRDALVAFHWGNGRARAISNDLITVLEKSERVAQELDESYGCIAPLSPKQSLTLPIEELLHNVDLDGLGRSPNVHVENNVLSPSEIGAGGPASSLEYGDPELDTMIASLSMKDMNTLCSGSNPSPKQQLHDTIPLSVASEPVRAPVEAAVSPQTTYLAQEATVERSIRSHSSPSTSSPSSQSFPGSSRKEEEGGGYLVLNGKNGFCGVAEEWYGLNGASDLTKGAPGVFYHKYTTLYEAEQAYQACETSGLTRYLTEPRYLRKWFAVVIGGTSGVCRRGDLVNTIGYHNLIVITLENIHVSTETEANRLLGELLA</sequence>
<gene>
    <name evidence="2" type="ORF">AAF712_003955</name>
</gene>
<reference evidence="2 3" key="1">
    <citation type="submission" date="2024-05" db="EMBL/GenBank/DDBJ databases">
        <title>A draft genome resource for the thread blight pathogen Marasmius tenuissimus strain MS-2.</title>
        <authorList>
            <person name="Yulfo-Soto G.E."/>
            <person name="Baruah I.K."/>
            <person name="Amoako-Attah I."/>
            <person name="Bukari Y."/>
            <person name="Meinhardt L.W."/>
            <person name="Bailey B.A."/>
            <person name="Cohen S.P."/>
        </authorList>
    </citation>
    <scope>NUCLEOTIDE SEQUENCE [LARGE SCALE GENOMIC DNA]</scope>
    <source>
        <strain evidence="2 3">MS-2</strain>
    </source>
</reference>
<name>A0ABR3A6F4_9AGAR</name>
<dbReference type="EMBL" id="JBBXMP010000015">
    <property type="protein sequence ID" value="KAL0068962.1"/>
    <property type="molecule type" value="Genomic_DNA"/>
</dbReference>
<comment type="caution">
    <text evidence="2">The sequence shown here is derived from an EMBL/GenBank/DDBJ whole genome shotgun (WGS) entry which is preliminary data.</text>
</comment>
<evidence type="ECO:0000313" key="3">
    <source>
        <dbReference type="Proteomes" id="UP001437256"/>
    </source>
</evidence>
<feature type="compositionally biased region" description="Low complexity" evidence="1">
    <location>
        <begin position="181"/>
        <end position="198"/>
    </location>
</feature>
<proteinExistence type="predicted"/>
<keyword evidence="3" id="KW-1185">Reference proteome</keyword>
<feature type="region of interest" description="Disordered" evidence="1">
    <location>
        <begin position="172"/>
        <end position="206"/>
    </location>
</feature>
<organism evidence="2 3">
    <name type="scientific">Marasmius tenuissimus</name>
    <dbReference type="NCBI Taxonomy" id="585030"/>
    <lineage>
        <taxon>Eukaryota</taxon>
        <taxon>Fungi</taxon>
        <taxon>Dikarya</taxon>
        <taxon>Basidiomycota</taxon>
        <taxon>Agaricomycotina</taxon>
        <taxon>Agaricomycetes</taxon>
        <taxon>Agaricomycetidae</taxon>
        <taxon>Agaricales</taxon>
        <taxon>Marasmiineae</taxon>
        <taxon>Marasmiaceae</taxon>
        <taxon>Marasmius</taxon>
    </lineage>
</organism>
<protein>
    <submittedName>
        <fullName evidence="2">Uncharacterized protein</fullName>
    </submittedName>
</protein>
<evidence type="ECO:0000313" key="2">
    <source>
        <dbReference type="EMBL" id="KAL0068962.1"/>
    </source>
</evidence>
<dbReference type="Proteomes" id="UP001437256">
    <property type="component" value="Unassembled WGS sequence"/>
</dbReference>
<accession>A0ABR3A6F4</accession>
<evidence type="ECO:0000256" key="1">
    <source>
        <dbReference type="SAM" id="MobiDB-lite"/>
    </source>
</evidence>